<comment type="similarity">
    <text evidence="1">Belongs to the class-II aminoacyl-tRNA synthetase family.</text>
</comment>
<dbReference type="GO" id="GO:0006427">
    <property type="term" value="P:histidyl-tRNA aminoacylation"/>
    <property type="evidence" value="ECO:0007669"/>
    <property type="project" value="InterPro"/>
</dbReference>
<feature type="domain" description="Aminoacyl-transfer RNA synthetases class-II family profile" evidence="2">
    <location>
        <begin position="1"/>
        <end position="261"/>
    </location>
</feature>
<name>X0VZM6_9ZZZZ</name>
<dbReference type="GO" id="GO:0005737">
    <property type="term" value="C:cytoplasm"/>
    <property type="evidence" value="ECO:0007669"/>
    <property type="project" value="InterPro"/>
</dbReference>
<sequence>ERAADICQRYGYERIDTPVFEDARLFIRTIGPGTDIVEKETYSFEDRSGQGMTLRPEGTAPICRAYLEHGMHNLPQPVRLYYFAAIFRYERPQKGRYRQHQQFGIEALGEGDPALDAEVIEMTWRFFKSLGLRKLSMQVNSIGCRECRPAYLERLKGYYSQHIDRLCPECKARFRKNPLRLLDCKKPSCQDVAAAAPKSVEHLCPECKEHFKSVARYLRLLKVPFKKNHRLVRGLDYYTRTVFEVQPQGEGGAQSALGGGG</sequence>
<evidence type="ECO:0000313" key="3">
    <source>
        <dbReference type="EMBL" id="GAG16532.1"/>
    </source>
</evidence>
<evidence type="ECO:0000259" key="2">
    <source>
        <dbReference type="PROSITE" id="PS50862"/>
    </source>
</evidence>
<dbReference type="InterPro" id="IPR015807">
    <property type="entry name" value="His-tRNA-ligase"/>
</dbReference>
<dbReference type="Gene3D" id="3.30.930.10">
    <property type="entry name" value="Bira Bifunctional Protein, Domain 2"/>
    <property type="match status" value="1"/>
</dbReference>
<dbReference type="InterPro" id="IPR045864">
    <property type="entry name" value="aa-tRNA-synth_II/BPL/LPL"/>
</dbReference>
<comment type="caution">
    <text evidence="3">The sequence shown here is derived from an EMBL/GenBank/DDBJ whole genome shotgun (WGS) entry which is preliminary data.</text>
</comment>
<reference evidence="3" key="1">
    <citation type="journal article" date="2014" name="Front. Microbiol.">
        <title>High frequency of phylogenetically diverse reductive dehalogenase-homologous genes in deep subseafloor sedimentary metagenomes.</title>
        <authorList>
            <person name="Kawai M."/>
            <person name="Futagami T."/>
            <person name="Toyoda A."/>
            <person name="Takaki Y."/>
            <person name="Nishi S."/>
            <person name="Hori S."/>
            <person name="Arai W."/>
            <person name="Tsubouchi T."/>
            <person name="Morono Y."/>
            <person name="Uchiyama I."/>
            <person name="Ito T."/>
            <person name="Fujiyama A."/>
            <person name="Inagaki F."/>
            <person name="Takami H."/>
        </authorList>
    </citation>
    <scope>NUCLEOTIDE SEQUENCE</scope>
    <source>
        <strain evidence="3">Expedition CK06-06</strain>
    </source>
</reference>
<dbReference type="PROSITE" id="PS50862">
    <property type="entry name" value="AA_TRNA_LIGASE_II"/>
    <property type="match status" value="1"/>
</dbReference>
<accession>X0VZM6</accession>
<dbReference type="PANTHER" id="PTHR43707">
    <property type="entry name" value="HISTIDYL-TRNA SYNTHETASE"/>
    <property type="match status" value="1"/>
</dbReference>
<evidence type="ECO:0000256" key="1">
    <source>
        <dbReference type="ARBA" id="ARBA00008226"/>
    </source>
</evidence>
<dbReference type="SUPFAM" id="SSF55681">
    <property type="entry name" value="Class II aaRS and biotin synthetases"/>
    <property type="match status" value="1"/>
</dbReference>
<dbReference type="GO" id="GO:0005524">
    <property type="term" value="F:ATP binding"/>
    <property type="evidence" value="ECO:0007669"/>
    <property type="project" value="InterPro"/>
</dbReference>
<dbReference type="GO" id="GO:0004821">
    <property type="term" value="F:histidine-tRNA ligase activity"/>
    <property type="evidence" value="ECO:0007669"/>
    <property type="project" value="InterPro"/>
</dbReference>
<protein>
    <recommendedName>
        <fullName evidence="2">Aminoacyl-transfer RNA synthetases class-II family profile domain-containing protein</fullName>
    </recommendedName>
</protein>
<dbReference type="EMBL" id="BARS01032611">
    <property type="protein sequence ID" value="GAG16532.1"/>
    <property type="molecule type" value="Genomic_DNA"/>
</dbReference>
<organism evidence="3">
    <name type="scientific">marine sediment metagenome</name>
    <dbReference type="NCBI Taxonomy" id="412755"/>
    <lineage>
        <taxon>unclassified sequences</taxon>
        <taxon>metagenomes</taxon>
        <taxon>ecological metagenomes</taxon>
    </lineage>
</organism>
<proteinExistence type="inferred from homology"/>
<dbReference type="CDD" id="cd00773">
    <property type="entry name" value="HisRS-like_core"/>
    <property type="match status" value="1"/>
</dbReference>
<dbReference type="InterPro" id="IPR004516">
    <property type="entry name" value="HisRS/HisZ"/>
</dbReference>
<dbReference type="InterPro" id="IPR006195">
    <property type="entry name" value="aa-tRNA-synth_II"/>
</dbReference>
<dbReference type="AlphaFoldDB" id="X0VZM6"/>
<feature type="non-terminal residue" evidence="3">
    <location>
        <position position="261"/>
    </location>
</feature>
<dbReference type="PANTHER" id="PTHR43707:SF1">
    <property type="entry name" value="HISTIDINE--TRNA LIGASE, MITOCHONDRIAL-RELATED"/>
    <property type="match status" value="1"/>
</dbReference>
<dbReference type="InterPro" id="IPR041715">
    <property type="entry name" value="HisRS-like_core"/>
</dbReference>
<dbReference type="NCBIfam" id="TIGR00442">
    <property type="entry name" value="hisS"/>
    <property type="match status" value="1"/>
</dbReference>
<gene>
    <name evidence="3" type="ORF">S01H1_50605</name>
</gene>
<feature type="non-terminal residue" evidence="3">
    <location>
        <position position="1"/>
    </location>
</feature>
<dbReference type="Pfam" id="PF13393">
    <property type="entry name" value="tRNA-synt_His"/>
    <property type="match status" value="1"/>
</dbReference>